<proteinExistence type="predicted"/>
<gene>
    <name evidence="1" type="ORF">SAMEA44541418_00107</name>
</gene>
<dbReference type="AlphaFoldDB" id="A0AAX2GWJ7"/>
<evidence type="ECO:0000313" key="2">
    <source>
        <dbReference type="Proteomes" id="UP000215539"/>
    </source>
</evidence>
<organism evidence="1 2">
    <name type="scientific">Capnocytophaga haemolytica</name>
    <dbReference type="NCBI Taxonomy" id="45243"/>
    <lineage>
        <taxon>Bacteria</taxon>
        <taxon>Pseudomonadati</taxon>
        <taxon>Bacteroidota</taxon>
        <taxon>Flavobacteriia</taxon>
        <taxon>Flavobacteriales</taxon>
        <taxon>Flavobacteriaceae</taxon>
        <taxon>Capnocytophaga</taxon>
    </lineage>
</organism>
<reference evidence="1 2" key="1">
    <citation type="submission" date="2017-06" db="EMBL/GenBank/DDBJ databases">
        <authorList>
            <consortium name="Pathogen Informatics"/>
        </authorList>
    </citation>
    <scope>NUCLEOTIDE SEQUENCE [LARGE SCALE GENOMIC DNA]</scope>
    <source>
        <strain evidence="1 2">NCTC12947</strain>
    </source>
</reference>
<accession>A0AAX2GWJ7</accession>
<evidence type="ECO:0000313" key="1">
    <source>
        <dbReference type="EMBL" id="SNV01533.1"/>
    </source>
</evidence>
<dbReference type="EMBL" id="LT906449">
    <property type="protein sequence ID" value="SNV01533.1"/>
    <property type="molecule type" value="Genomic_DNA"/>
</dbReference>
<evidence type="ECO:0008006" key="3">
    <source>
        <dbReference type="Google" id="ProtNLM"/>
    </source>
</evidence>
<sequence>MKTVEKKKQDKIGKNKYTRAEKQRAITEISKSINASMTKRYLFDMLFKKQSAER</sequence>
<protein>
    <recommendedName>
        <fullName evidence="3">Transposase</fullName>
    </recommendedName>
</protein>
<dbReference type="Proteomes" id="UP000215539">
    <property type="component" value="Chromosome 1"/>
</dbReference>
<name>A0AAX2GWJ7_9FLAO</name>
<dbReference type="RefSeq" id="WP_169792830.1">
    <property type="nucleotide sequence ID" value="NZ_CP014227.1"/>
</dbReference>